<comment type="caution">
    <text evidence="2">The sequence shown here is derived from an EMBL/GenBank/DDBJ whole genome shotgun (WGS) entry which is preliminary data.</text>
</comment>
<evidence type="ECO:0000313" key="2">
    <source>
        <dbReference type="EMBL" id="KAF5763587.1"/>
    </source>
</evidence>
<organism evidence="2 3">
    <name type="scientific">Helianthus annuus</name>
    <name type="common">Common sunflower</name>
    <dbReference type="NCBI Taxonomy" id="4232"/>
    <lineage>
        <taxon>Eukaryota</taxon>
        <taxon>Viridiplantae</taxon>
        <taxon>Streptophyta</taxon>
        <taxon>Embryophyta</taxon>
        <taxon>Tracheophyta</taxon>
        <taxon>Spermatophyta</taxon>
        <taxon>Magnoliopsida</taxon>
        <taxon>eudicotyledons</taxon>
        <taxon>Gunneridae</taxon>
        <taxon>Pentapetalae</taxon>
        <taxon>asterids</taxon>
        <taxon>campanulids</taxon>
        <taxon>Asterales</taxon>
        <taxon>Asteraceae</taxon>
        <taxon>Asteroideae</taxon>
        <taxon>Heliantheae alliance</taxon>
        <taxon>Heliantheae</taxon>
        <taxon>Helianthus</taxon>
    </lineage>
</organism>
<evidence type="ECO:0000313" key="3">
    <source>
        <dbReference type="Proteomes" id="UP000215914"/>
    </source>
</evidence>
<feature type="compositionally biased region" description="Polar residues" evidence="1">
    <location>
        <begin position="43"/>
        <end position="61"/>
    </location>
</feature>
<name>A0A9K3H1A8_HELAN</name>
<accession>A0A9K3H1A8</accession>
<gene>
    <name evidence="2" type="ORF">HanXRQr2_Chr15g0681991</name>
</gene>
<keyword evidence="3" id="KW-1185">Reference proteome</keyword>
<protein>
    <submittedName>
        <fullName evidence="2">Uncharacterized protein</fullName>
    </submittedName>
</protein>
<dbReference type="Proteomes" id="UP000215914">
    <property type="component" value="Unassembled WGS sequence"/>
</dbReference>
<proteinExistence type="predicted"/>
<reference evidence="2" key="1">
    <citation type="journal article" date="2017" name="Nature">
        <title>The sunflower genome provides insights into oil metabolism, flowering and Asterid evolution.</title>
        <authorList>
            <person name="Badouin H."/>
            <person name="Gouzy J."/>
            <person name="Grassa C.J."/>
            <person name="Murat F."/>
            <person name="Staton S.E."/>
            <person name="Cottret L."/>
            <person name="Lelandais-Briere C."/>
            <person name="Owens G.L."/>
            <person name="Carrere S."/>
            <person name="Mayjonade B."/>
            <person name="Legrand L."/>
            <person name="Gill N."/>
            <person name="Kane N.C."/>
            <person name="Bowers J.E."/>
            <person name="Hubner S."/>
            <person name="Bellec A."/>
            <person name="Berard A."/>
            <person name="Berges H."/>
            <person name="Blanchet N."/>
            <person name="Boniface M.C."/>
            <person name="Brunel D."/>
            <person name="Catrice O."/>
            <person name="Chaidir N."/>
            <person name="Claudel C."/>
            <person name="Donnadieu C."/>
            <person name="Faraut T."/>
            <person name="Fievet G."/>
            <person name="Helmstetter N."/>
            <person name="King M."/>
            <person name="Knapp S.J."/>
            <person name="Lai Z."/>
            <person name="Le Paslier M.C."/>
            <person name="Lippi Y."/>
            <person name="Lorenzon L."/>
            <person name="Mandel J.R."/>
            <person name="Marage G."/>
            <person name="Marchand G."/>
            <person name="Marquand E."/>
            <person name="Bret-Mestries E."/>
            <person name="Morien E."/>
            <person name="Nambeesan S."/>
            <person name="Nguyen T."/>
            <person name="Pegot-Espagnet P."/>
            <person name="Pouilly N."/>
            <person name="Raftis F."/>
            <person name="Sallet E."/>
            <person name="Schiex T."/>
            <person name="Thomas J."/>
            <person name="Vandecasteele C."/>
            <person name="Vares D."/>
            <person name="Vear F."/>
            <person name="Vautrin S."/>
            <person name="Crespi M."/>
            <person name="Mangin B."/>
            <person name="Burke J.M."/>
            <person name="Salse J."/>
            <person name="Munos S."/>
            <person name="Vincourt P."/>
            <person name="Rieseberg L.H."/>
            <person name="Langlade N.B."/>
        </authorList>
    </citation>
    <scope>NUCLEOTIDE SEQUENCE</scope>
    <source>
        <tissue evidence="2">Leaves</tissue>
    </source>
</reference>
<dbReference type="Gramene" id="mRNA:HanXRQr2_Chr15g0681991">
    <property type="protein sequence ID" value="CDS:HanXRQr2_Chr15g0681991.1"/>
    <property type="gene ID" value="HanXRQr2_Chr15g0681991"/>
</dbReference>
<reference evidence="2" key="2">
    <citation type="submission" date="2020-06" db="EMBL/GenBank/DDBJ databases">
        <title>Helianthus annuus Genome sequencing and assembly Release 2.</title>
        <authorList>
            <person name="Gouzy J."/>
            <person name="Langlade N."/>
            <person name="Munos S."/>
        </authorList>
    </citation>
    <scope>NUCLEOTIDE SEQUENCE</scope>
    <source>
        <tissue evidence="2">Leaves</tissue>
    </source>
</reference>
<dbReference type="EMBL" id="MNCJ02000330">
    <property type="protein sequence ID" value="KAF5763587.1"/>
    <property type="molecule type" value="Genomic_DNA"/>
</dbReference>
<sequence>MHTRFSGKSSPLLFEPEIEKTARQNLLIRSAVRGKASVLAMNPQENQSTLNQQTPITRPTS</sequence>
<dbReference type="AlphaFoldDB" id="A0A9K3H1A8"/>
<evidence type="ECO:0000256" key="1">
    <source>
        <dbReference type="SAM" id="MobiDB-lite"/>
    </source>
</evidence>
<feature type="region of interest" description="Disordered" evidence="1">
    <location>
        <begin position="40"/>
        <end position="61"/>
    </location>
</feature>